<evidence type="ECO:0000256" key="10">
    <source>
        <dbReference type="ARBA" id="ARBA00023204"/>
    </source>
</evidence>
<reference evidence="15" key="2">
    <citation type="submission" date="2021-04" db="EMBL/GenBank/DDBJ databases">
        <authorList>
            <person name="Gilroy R."/>
        </authorList>
    </citation>
    <scope>NUCLEOTIDE SEQUENCE</scope>
    <source>
        <strain evidence="15">ChiBcolR8-3208</strain>
    </source>
</reference>
<dbReference type="GO" id="GO:0006260">
    <property type="term" value="P:DNA replication"/>
    <property type="evidence" value="ECO:0007669"/>
    <property type="project" value="UniProtKB-UniRule"/>
</dbReference>
<dbReference type="GO" id="GO:0005737">
    <property type="term" value="C:cytoplasm"/>
    <property type="evidence" value="ECO:0007669"/>
    <property type="project" value="UniProtKB-SubCell"/>
</dbReference>
<dbReference type="Pfam" id="PF02463">
    <property type="entry name" value="SMC_N"/>
    <property type="match status" value="1"/>
</dbReference>
<organism evidence="15 16">
    <name type="scientific">Candidatus Acutalibacter ornithocaccae</name>
    <dbReference type="NCBI Taxonomy" id="2838416"/>
    <lineage>
        <taxon>Bacteria</taxon>
        <taxon>Bacillati</taxon>
        <taxon>Bacillota</taxon>
        <taxon>Clostridia</taxon>
        <taxon>Eubacteriales</taxon>
        <taxon>Acutalibacteraceae</taxon>
        <taxon>Acutalibacter</taxon>
    </lineage>
</organism>
<dbReference type="InterPro" id="IPR018078">
    <property type="entry name" value="DNA-binding_RecF_CS"/>
</dbReference>
<dbReference type="PANTHER" id="PTHR32182">
    <property type="entry name" value="DNA REPLICATION AND REPAIR PROTEIN RECF"/>
    <property type="match status" value="1"/>
</dbReference>
<evidence type="ECO:0000256" key="7">
    <source>
        <dbReference type="ARBA" id="ARBA00022763"/>
    </source>
</evidence>
<evidence type="ECO:0000313" key="15">
    <source>
        <dbReference type="EMBL" id="HJB36715.1"/>
    </source>
</evidence>
<keyword evidence="5 12" id="KW-0235">DNA replication</keyword>
<dbReference type="PROSITE" id="PS00617">
    <property type="entry name" value="RECF_1"/>
    <property type="match status" value="1"/>
</dbReference>
<keyword evidence="4 12" id="KW-0963">Cytoplasm</keyword>
<keyword evidence="9 12" id="KW-0238">DNA-binding</keyword>
<keyword evidence="10 12" id="KW-0234">DNA repair</keyword>
<comment type="caution">
    <text evidence="15">The sequence shown here is derived from an EMBL/GenBank/DDBJ whole genome shotgun (WGS) entry which is preliminary data.</text>
</comment>
<dbReference type="PROSITE" id="PS00618">
    <property type="entry name" value="RECF_2"/>
    <property type="match status" value="1"/>
</dbReference>
<accession>A0A9D2LWR6</accession>
<dbReference type="EMBL" id="DWXZ01000023">
    <property type="protein sequence ID" value="HJB36715.1"/>
    <property type="molecule type" value="Genomic_DNA"/>
</dbReference>
<gene>
    <name evidence="12 15" type="primary">recF</name>
    <name evidence="15" type="ORF">H9942_01445</name>
</gene>
<keyword evidence="6 12" id="KW-0547">Nucleotide-binding</keyword>
<dbReference type="InterPro" id="IPR003395">
    <property type="entry name" value="RecF/RecN/SMC_N"/>
</dbReference>
<keyword evidence="11 12" id="KW-0742">SOS response</keyword>
<dbReference type="InterPro" id="IPR042174">
    <property type="entry name" value="RecF_2"/>
</dbReference>
<evidence type="ECO:0000256" key="2">
    <source>
        <dbReference type="ARBA" id="ARBA00008016"/>
    </source>
</evidence>
<protein>
    <recommendedName>
        <fullName evidence="3 12">DNA replication and repair protein RecF</fullName>
    </recommendedName>
</protein>
<dbReference type="GO" id="GO:0006302">
    <property type="term" value="P:double-strand break repair"/>
    <property type="evidence" value="ECO:0007669"/>
    <property type="project" value="TreeGrafter"/>
</dbReference>
<dbReference type="GO" id="GO:0000731">
    <property type="term" value="P:DNA synthesis involved in DNA repair"/>
    <property type="evidence" value="ECO:0007669"/>
    <property type="project" value="TreeGrafter"/>
</dbReference>
<dbReference type="GO" id="GO:0009432">
    <property type="term" value="P:SOS response"/>
    <property type="evidence" value="ECO:0007669"/>
    <property type="project" value="UniProtKB-UniRule"/>
</dbReference>
<feature type="binding site" evidence="12">
    <location>
        <begin position="30"/>
        <end position="37"/>
    </location>
    <ligand>
        <name>ATP</name>
        <dbReference type="ChEBI" id="CHEBI:30616"/>
    </ligand>
</feature>
<dbReference type="Gene3D" id="3.40.50.300">
    <property type="entry name" value="P-loop containing nucleotide triphosphate hydrolases"/>
    <property type="match status" value="1"/>
</dbReference>
<proteinExistence type="inferred from homology"/>
<evidence type="ECO:0000256" key="1">
    <source>
        <dbReference type="ARBA" id="ARBA00004496"/>
    </source>
</evidence>
<dbReference type="Gene3D" id="1.20.1050.90">
    <property type="entry name" value="RecF/RecN/SMC, N-terminal domain"/>
    <property type="match status" value="1"/>
</dbReference>
<evidence type="ECO:0000256" key="5">
    <source>
        <dbReference type="ARBA" id="ARBA00022705"/>
    </source>
</evidence>
<evidence type="ECO:0000256" key="6">
    <source>
        <dbReference type="ARBA" id="ARBA00022741"/>
    </source>
</evidence>
<dbReference type="GO" id="GO:0003697">
    <property type="term" value="F:single-stranded DNA binding"/>
    <property type="evidence" value="ECO:0007669"/>
    <property type="project" value="UniProtKB-UniRule"/>
</dbReference>
<dbReference type="InterPro" id="IPR027417">
    <property type="entry name" value="P-loop_NTPase"/>
</dbReference>
<dbReference type="InterPro" id="IPR001238">
    <property type="entry name" value="DNA-binding_RecF"/>
</dbReference>
<evidence type="ECO:0000256" key="4">
    <source>
        <dbReference type="ARBA" id="ARBA00022490"/>
    </source>
</evidence>
<comment type="function">
    <text evidence="12 13">The RecF protein is involved in DNA metabolism; it is required for DNA replication and normal SOS inducibility. RecF binds preferentially to single-stranded, linear DNA. It also seems to bind ATP.</text>
</comment>
<evidence type="ECO:0000256" key="3">
    <source>
        <dbReference type="ARBA" id="ARBA00020170"/>
    </source>
</evidence>
<sequence>MVVTRLGCQNFRNLRDGELFPCPGVNVIYGGNAQGKTNLLEGLWLFTGGHSFRGAKDVELPRLDTATGENAPTAALALDFFSEGREQKALLQFENGRRSSVINGVKKKTGSALVGKVCAVIFSPEHLLLVKEGPARRRGFLDGALCQIRPSYAGMLHVYQRALSQRNALLKDIGRFPELRDTLEVWDARLIQLGAAVMEERRRYVEKIAPQAQEIYRGISRGKEELSLSYAPSPKLPEGSSQQDWIELFKTELRRTEASDVRSGFTSVGPHRDDLEITLGGLSARMYGSQGQQRSAVLALKLAEAQALSQLTGETPIVLLDDVMSELDQSRQDYLLNHLHGRQVFITCCSPETVSLQETGMRFRVEAGEVFPEEVERAAGL</sequence>
<name>A0A9D2LWR6_9FIRM</name>
<evidence type="ECO:0000313" key="16">
    <source>
        <dbReference type="Proteomes" id="UP000824214"/>
    </source>
</evidence>
<evidence type="ECO:0000256" key="11">
    <source>
        <dbReference type="ARBA" id="ARBA00023236"/>
    </source>
</evidence>
<evidence type="ECO:0000256" key="9">
    <source>
        <dbReference type="ARBA" id="ARBA00023125"/>
    </source>
</evidence>
<dbReference type="SUPFAM" id="SSF52540">
    <property type="entry name" value="P-loop containing nucleoside triphosphate hydrolases"/>
    <property type="match status" value="1"/>
</dbReference>
<reference evidence="15" key="1">
    <citation type="journal article" date="2021" name="PeerJ">
        <title>Extensive microbial diversity within the chicken gut microbiome revealed by metagenomics and culture.</title>
        <authorList>
            <person name="Gilroy R."/>
            <person name="Ravi A."/>
            <person name="Getino M."/>
            <person name="Pursley I."/>
            <person name="Horton D.L."/>
            <person name="Alikhan N.F."/>
            <person name="Baker D."/>
            <person name="Gharbi K."/>
            <person name="Hall N."/>
            <person name="Watson M."/>
            <person name="Adriaenssens E.M."/>
            <person name="Foster-Nyarko E."/>
            <person name="Jarju S."/>
            <person name="Secka A."/>
            <person name="Antonio M."/>
            <person name="Oren A."/>
            <person name="Chaudhuri R.R."/>
            <person name="La Ragione R."/>
            <person name="Hildebrand F."/>
            <person name="Pallen M.J."/>
        </authorList>
    </citation>
    <scope>NUCLEOTIDE SEQUENCE</scope>
    <source>
        <strain evidence="15">ChiBcolR8-3208</strain>
    </source>
</reference>
<comment type="similarity">
    <text evidence="2 12 13">Belongs to the RecF family.</text>
</comment>
<dbReference type="GO" id="GO:0005524">
    <property type="term" value="F:ATP binding"/>
    <property type="evidence" value="ECO:0007669"/>
    <property type="project" value="UniProtKB-UniRule"/>
</dbReference>
<evidence type="ECO:0000256" key="12">
    <source>
        <dbReference type="HAMAP-Rule" id="MF_00365"/>
    </source>
</evidence>
<evidence type="ECO:0000259" key="14">
    <source>
        <dbReference type="Pfam" id="PF02463"/>
    </source>
</evidence>
<comment type="subcellular location">
    <subcellularLocation>
        <location evidence="1 12 13">Cytoplasm</location>
    </subcellularLocation>
</comment>
<feature type="domain" description="RecF/RecN/SMC N-terminal" evidence="14">
    <location>
        <begin position="3"/>
        <end position="361"/>
    </location>
</feature>
<evidence type="ECO:0000256" key="8">
    <source>
        <dbReference type="ARBA" id="ARBA00022840"/>
    </source>
</evidence>
<keyword evidence="7 12" id="KW-0227">DNA damage</keyword>
<keyword evidence="8 12" id="KW-0067">ATP-binding</keyword>
<dbReference type="HAMAP" id="MF_00365">
    <property type="entry name" value="RecF"/>
    <property type="match status" value="1"/>
</dbReference>
<evidence type="ECO:0000256" key="13">
    <source>
        <dbReference type="RuleBase" id="RU000578"/>
    </source>
</evidence>
<dbReference type="NCBIfam" id="TIGR00611">
    <property type="entry name" value="recf"/>
    <property type="match status" value="1"/>
</dbReference>
<dbReference type="PANTHER" id="PTHR32182:SF0">
    <property type="entry name" value="DNA REPLICATION AND REPAIR PROTEIN RECF"/>
    <property type="match status" value="1"/>
</dbReference>
<dbReference type="Proteomes" id="UP000824214">
    <property type="component" value="Unassembled WGS sequence"/>
</dbReference>
<dbReference type="AlphaFoldDB" id="A0A9D2LWR6"/>